<comment type="caution">
    <text evidence="2">The sequence shown here is derived from an EMBL/GenBank/DDBJ whole genome shotgun (WGS) entry which is preliminary data.</text>
</comment>
<evidence type="ECO:0000313" key="2">
    <source>
        <dbReference type="EMBL" id="MBS4213797.1"/>
    </source>
</evidence>
<feature type="transmembrane region" description="Helical" evidence="1">
    <location>
        <begin position="48"/>
        <end position="78"/>
    </location>
</feature>
<keyword evidence="3" id="KW-1185">Reference proteome</keyword>
<accession>A0A942U783</accession>
<keyword evidence="1" id="KW-0472">Membrane</keyword>
<keyword evidence="1" id="KW-0812">Transmembrane</keyword>
<feature type="transmembrane region" description="Helical" evidence="1">
    <location>
        <begin position="5"/>
        <end position="28"/>
    </location>
</feature>
<dbReference type="AlphaFoldDB" id="A0A942U783"/>
<dbReference type="Proteomes" id="UP000679749">
    <property type="component" value="Unassembled WGS sequence"/>
</dbReference>
<name>A0A942U783_9BACI</name>
<keyword evidence="1" id="KW-1133">Transmembrane helix</keyword>
<protein>
    <submittedName>
        <fullName evidence="2">Uncharacterized protein</fullName>
    </submittedName>
</protein>
<proteinExistence type="predicted"/>
<sequence>MNKIILPLITIIIFWFFLFGIRLLGYFASISEKGFRATECGSDGCSDAVFLLGTIWTFSFFIVIPLILPVALVIYWGYKKH</sequence>
<evidence type="ECO:0000256" key="1">
    <source>
        <dbReference type="SAM" id="Phobius"/>
    </source>
</evidence>
<gene>
    <name evidence="2" type="ORF">KHA99_15175</name>
</gene>
<organism evidence="2 3">
    <name type="scientific">Neobacillus rhizophilus</name>
    <dbReference type="NCBI Taxonomy" id="2833579"/>
    <lineage>
        <taxon>Bacteria</taxon>
        <taxon>Bacillati</taxon>
        <taxon>Bacillota</taxon>
        <taxon>Bacilli</taxon>
        <taxon>Bacillales</taxon>
        <taxon>Bacillaceae</taxon>
        <taxon>Neobacillus</taxon>
    </lineage>
</organism>
<evidence type="ECO:0000313" key="3">
    <source>
        <dbReference type="Proteomes" id="UP000679749"/>
    </source>
</evidence>
<dbReference type="RefSeq" id="WP_213118316.1">
    <property type="nucleotide sequence ID" value="NZ_JAGYPF010000003.1"/>
</dbReference>
<dbReference type="EMBL" id="JAGYPF010000003">
    <property type="protein sequence ID" value="MBS4213797.1"/>
    <property type="molecule type" value="Genomic_DNA"/>
</dbReference>
<reference evidence="2" key="1">
    <citation type="submission" date="2021-05" db="EMBL/GenBank/DDBJ databases">
        <title>Novel Bacillus species.</title>
        <authorList>
            <person name="Liu G."/>
        </authorList>
    </citation>
    <scope>NUCLEOTIDE SEQUENCE</scope>
    <source>
        <strain evidence="2">FJAT-49825</strain>
    </source>
</reference>